<accession>A0A225SM55</accession>
<gene>
    <name evidence="1" type="ORF">CEJ45_24350</name>
</gene>
<evidence type="ECO:0000313" key="2">
    <source>
        <dbReference type="Proteomes" id="UP000214747"/>
    </source>
</evidence>
<dbReference type="AlphaFoldDB" id="A0A225SM55"/>
<reference evidence="1 2" key="1">
    <citation type="journal article" date="2010" name="Int. J. Syst. Evol. Microbiol.">
        <title>Reclassification of Herbaspirillum putei as a later heterotypic synonym of Herbaspirillum huttiense, with the description of H. huttiense subsp. huttiense subsp. nov. and H. huttiense subsp. putei subsp. nov., comb. nov., and description of Herbaspirillum aquaticum sp. nov.</title>
        <authorList>
            <person name="Dobritsa A.P."/>
            <person name="Reddy M.C."/>
            <person name="Samadpour M."/>
        </authorList>
    </citation>
    <scope>NUCLEOTIDE SEQUENCE [LARGE SCALE GENOMIC DNA]</scope>
    <source>
        <strain evidence="1 2">IEH 4430</strain>
    </source>
</reference>
<keyword evidence="2" id="KW-1185">Reference proteome</keyword>
<protein>
    <submittedName>
        <fullName evidence="1">Uncharacterized protein</fullName>
    </submittedName>
</protein>
<comment type="caution">
    <text evidence="1">The sequence shown here is derived from an EMBL/GenBank/DDBJ whole genome shotgun (WGS) entry which is preliminary data.</text>
</comment>
<dbReference type="Proteomes" id="UP000214747">
    <property type="component" value="Unassembled WGS sequence"/>
</dbReference>
<organism evidence="1 2">
    <name type="scientific">Herbaspirillum aquaticum</name>
    <dbReference type="NCBI Taxonomy" id="568783"/>
    <lineage>
        <taxon>Bacteria</taxon>
        <taxon>Pseudomonadati</taxon>
        <taxon>Pseudomonadota</taxon>
        <taxon>Betaproteobacteria</taxon>
        <taxon>Burkholderiales</taxon>
        <taxon>Oxalobacteraceae</taxon>
        <taxon>Herbaspirillum</taxon>
    </lineage>
</organism>
<name>A0A225SM55_9BURK</name>
<proteinExistence type="predicted"/>
<evidence type="ECO:0000313" key="1">
    <source>
        <dbReference type="EMBL" id="OWY31659.1"/>
    </source>
</evidence>
<sequence>MRLVEDSDLLTRLLAVSKKKYGLTVQADWRYQYFFEYLQISPSYWAAHLVATTKNGTLEGNKYLPSDFVDVMKTYQAFGDVWRTSFWDWWVKKAQYVFGVRHPPRIHELGRCDLGVAMEQANLIKTQQNAQQYLISDRIVEGMPASIILAIPLHQNRRDILKSLAGTIDNALRELSEHEPLAEFVLLKNKIHKKTLDDARKV</sequence>
<dbReference type="EMBL" id="NJGV01000054">
    <property type="protein sequence ID" value="OWY31659.1"/>
    <property type="molecule type" value="Genomic_DNA"/>
</dbReference>